<dbReference type="Gene3D" id="3.40.50.720">
    <property type="entry name" value="NAD(P)-binding Rossmann-like Domain"/>
    <property type="match status" value="1"/>
</dbReference>
<feature type="domain" description="GFO/IDH/MocA-like oxidoreductase" evidence="2">
    <location>
        <begin position="132"/>
        <end position="254"/>
    </location>
</feature>
<protein>
    <submittedName>
        <fullName evidence="3">Predicted dehydrogenase</fullName>
    </submittedName>
</protein>
<feature type="domain" description="Gfo/Idh/MocA-like oxidoreductase N-terminal" evidence="1">
    <location>
        <begin position="5"/>
        <end position="119"/>
    </location>
</feature>
<dbReference type="GO" id="GO:0000166">
    <property type="term" value="F:nucleotide binding"/>
    <property type="evidence" value="ECO:0007669"/>
    <property type="project" value="InterPro"/>
</dbReference>
<dbReference type="STRING" id="1285928.SAMN04487894_103356"/>
<dbReference type="PANTHER" id="PTHR43249">
    <property type="entry name" value="UDP-N-ACETYL-2-AMINO-2-DEOXY-D-GLUCURONATE OXIDASE"/>
    <property type="match status" value="1"/>
</dbReference>
<proteinExistence type="predicted"/>
<reference evidence="4" key="1">
    <citation type="submission" date="2016-10" db="EMBL/GenBank/DDBJ databases">
        <authorList>
            <person name="Varghese N."/>
            <person name="Submissions S."/>
        </authorList>
    </citation>
    <scope>NUCLEOTIDE SEQUENCE [LARGE SCALE GENOMIC DNA]</scope>
    <source>
        <strain evidence="4">DSM 25811 / CCM 8410 / LMG 26954 / E90</strain>
    </source>
</reference>
<sequence>MGEKVRFAVVGYGHMGKRHAKVIREHPDCELMAIVDIQDLSGDHIEPFYNSLDCFLESAIAMGTDVMIIASPNGLHAQHALRCLAAKKHVLIEKPMALNKTDAEAIVTRAAEVQKQVFVMMQNRFSPVSVWLKELTDSGVLGNIYLIQVNCFWNRDGRYYKKGNWHGTSDLDGGTLFTQFSHFIDLIYWCFGDITNIRSNFRNFNHEGIIDFEDTGLVHFDLIKGGVGSLSYTTAVWDQNLESSITVIAEKGSVKVSGQYMDKVEYCHVDNYQKPDINTSNLKGGNGTEFTEAEINHQNFIHQMLCSLRGESPEMTLANEGEKVVGMIERIYNN</sequence>
<dbReference type="Proteomes" id="UP000198757">
    <property type="component" value="Unassembled WGS sequence"/>
</dbReference>
<dbReference type="SUPFAM" id="SSF51735">
    <property type="entry name" value="NAD(P)-binding Rossmann-fold domains"/>
    <property type="match status" value="1"/>
</dbReference>
<dbReference type="AlphaFoldDB" id="A0A1G6NPX7"/>
<dbReference type="OrthoDB" id="9815825at2"/>
<organism evidence="3 4">
    <name type="scientific">Niabella drilacis (strain DSM 25811 / CCM 8410 / CCUG 62505 / LMG 26954 / E90)</name>
    <dbReference type="NCBI Taxonomy" id="1285928"/>
    <lineage>
        <taxon>Bacteria</taxon>
        <taxon>Pseudomonadati</taxon>
        <taxon>Bacteroidota</taxon>
        <taxon>Chitinophagia</taxon>
        <taxon>Chitinophagales</taxon>
        <taxon>Chitinophagaceae</taxon>
        <taxon>Niabella</taxon>
    </lineage>
</organism>
<accession>A0A1G6NPX7</accession>
<keyword evidence="4" id="KW-1185">Reference proteome</keyword>
<dbReference type="InterPro" id="IPR000683">
    <property type="entry name" value="Gfo/Idh/MocA-like_OxRdtase_N"/>
</dbReference>
<dbReference type="SUPFAM" id="SSF55347">
    <property type="entry name" value="Glyceraldehyde-3-phosphate dehydrogenase-like, C-terminal domain"/>
    <property type="match status" value="1"/>
</dbReference>
<dbReference type="Pfam" id="PF01408">
    <property type="entry name" value="GFO_IDH_MocA"/>
    <property type="match status" value="1"/>
</dbReference>
<dbReference type="InterPro" id="IPR055170">
    <property type="entry name" value="GFO_IDH_MocA-like_dom"/>
</dbReference>
<dbReference type="EMBL" id="FMZO01000003">
    <property type="protein sequence ID" value="SDC69943.1"/>
    <property type="molecule type" value="Genomic_DNA"/>
</dbReference>
<evidence type="ECO:0000259" key="1">
    <source>
        <dbReference type="Pfam" id="PF01408"/>
    </source>
</evidence>
<dbReference type="RefSeq" id="WP_090389519.1">
    <property type="nucleotide sequence ID" value="NZ_FMZO01000003.1"/>
</dbReference>
<dbReference type="PANTHER" id="PTHR43249:SF1">
    <property type="entry name" value="D-GLUCOSIDE 3-DEHYDROGENASE"/>
    <property type="match status" value="1"/>
</dbReference>
<gene>
    <name evidence="3" type="ORF">SAMN04487894_103356</name>
</gene>
<evidence type="ECO:0000313" key="4">
    <source>
        <dbReference type="Proteomes" id="UP000198757"/>
    </source>
</evidence>
<dbReference type="InterPro" id="IPR052515">
    <property type="entry name" value="Gfo/Idh/MocA_Oxidoreductase"/>
</dbReference>
<dbReference type="InterPro" id="IPR036291">
    <property type="entry name" value="NAD(P)-bd_dom_sf"/>
</dbReference>
<dbReference type="Pfam" id="PF22725">
    <property type="entry name" value="GFO_IDH_MocA_C3"/>
    <property type="match status" value="1"/>
</dbReference>
<name>A0A1G6NPX7_NIADE</name>
<evidence type="ECO:0000313" key="3">
    <source>
        <dbReference type="EMBL" id="SDC69943.1"/>
    </source>
</evidence>
<dbReference type="Gene3D" id="3.30.360.10">
    <property type="entry name" value="Dihydrodipicolinate Reductase, domain 2"/>
    <property type="match status" value="1"/>
</dbReference>
<evidence type="ECO:0000259" key="2">
    <source>
        <dbReference type="Pfam" id="PF22725"/>
    </source>
</evidence>